<feature type="domain" description="Glycosyl transferase family 1" evidence="2">
    <location>
        <begin position="219"/>
        <end position="371"/>
    </location>
</feature>
<proteinExistence type="predicted"/>
<accession>A0A7U7G6C3</accession>
<name>A0A7U7G6C3_9PROT</name>
<gene>
    <name evidence="4" type="ORF">SACS_1176</name>
</gene>
<dbReference type="Pfam" id="PF13439">
    <property type="entry name" value="Glyco_transf_4"/>
    <property type="match status" value="1"/>
</dbReference>
<evidence type="ECO:0000313" key="4">
    <source>
        <dbReference type="EMBL" id="CDG33914.1"/>
    </source>
</evidence>
<dbReference type="InterPro" id="IPR028098">
    <property type="entry name" value="Glyco_trans_4-like_N"/>
</dbReference>
<dbReference type="SUPFAM" id="SSF53756">
    <property type="entry name" value="UDP-Glycosyltransferase/glycogen phosphorylase"/>
    <property type="match status" value="1"/>
</dbReference>
<dbReference type="InterPro" id="IPR001296">
    <property type="entry name" value="Glyco_trans_1"/>
</dbReference>
<dbReference type="EMBL" id="CBLY010000006">
    <property type="protein sequence ID" value="CDG33914.1"/>
    <property type="molecule type" value="Genomic_DNA"/>
</dbReference>
<dbReference type="PANTHER" id="PTHR46401">
    <property type="entry name" value="GLYCOSYLTRANSFERASE WBBK-RELATED"/>
    <property type="match status" value="1"/>
</dbReference>
<dbReference type="GO" id="GO:0016757">
    <property type="term" value="F:glycosyltransferase activity"/>
    <property type="evidence" value="ECO:0007669"/>
    <property type="project" value="InterPro"/>
</dbReference>
<dbReference type="Gene3D" id="3.40.50.2000">
    <property type="entry name" value="Glycogen Phosphorylase B"/>
    <property type="match status" value="2"/>
</dbReference>
<evidence type="ECO:0000256" key="1">
    <source>
        <dbReference type="ARBA" id="ARBA00022679"/>
    </source>
</evidence>
<comment type="caution">
    <text evidence="4">The sequence shown here is derived from an EMBL/GenBank/DDBJ whole genome shotgun (WGS) entry which is preliminary data.</text>
</comment>
<dbReference type="Pfam" id="PF00534">
    <property type="entry name" value="Glycos_transf_1"/>
    <property type="match status" value="1"/>
</dbReference>
<feature type="domain" description="Glycosyltransferase subfamily 4-like N-terminal" evidence="3">
    <location>
        <begin position="100"/>
        <end position="205"/>
    </location>
</feature>
<reference evidence="4 5" key="1">
    <citation type="journal article" date="2014" name="Genome Biol. Evol.">
        <title>Acetic acid bacteria genomes reveal functional traits for adaptation to life in insect guts.</title>
        <authorList>
            <person name="Chouaia B."/>
            <person name="Gaiarsa S."/>
            <person name="Crotti E."/>
            <person name="Comandatore F."/>
            <person name="Degli Esposti M."/>
            <person name="Ricci I."/>
            <person name="Alma A."/>
            <person name="Favia G."/>
            <person name="Bandi C."/>
            <person name="Daffonchio D."/>
        </authorList>
    </citation>
    <scope>NUCLEOTIDE SEQUENCE [LARGE SCALE GENOMIC DNA]</scope>
    <source>
        <strain evidence="5">AM169</strain>
    </source>
</reference>
<dbReference type="CDD" id="cd03809">
    <property type="entry name" value="GT4_MtfB-like"/>
    <property type="match status" value="1"/>
</dbReference>
<protein>
    <submittedName>
        <fullName evidence="4">Glycosyl transferase, group 1</fullName>
    </submittedName>
</protein>
<dbReference type="GO" id="GO:0009103">
    <property type="term" value="P:lipopolysaccharide biosynthetic process"/>
    <property type="evidence" value="ECO:0007669"/>
    <property type="project" value="TreeGrafter"/>
</dbReference>
<keyword evidence="1 4" id="KW-0808">Transferase</keyword>
<reference evidence="4 5" key="2">
    <citation type="journal article" date="2014" name="PLoS ONE">
        <title>Evolution of mitochondria reconstructed from the energy metabolism of living bacteria.</title>
        <authorList>
            <person name="Degli Esposti M."/>
            <person name="Chouaia B."/>
            <person name="Comandatore F."/>
            <person name="Crotti E."/>
            <person name="Sassera D."/>
            <person name="Lievens P.M."/>
            <person name="Daffonchio D."/>
            <person name="Bandi C."/>
        </authorList>
    </citation>
    <scope>NUCLEOTIDE SEQUENCE [LARGE SCALE GENOMIC DNA]</scope>
    <source>
        <strain evidence="5">AM169</strain>
    </source>
</reference>
<evidence type="ECO:0000259" key="2">
    <source>
        <dbReference type="Pfam" id="PF00534"/>
    </source>
</evidence>
<organism evidence="4 5">
    <name type="scientific">Parasaccharibacter apium</name>
    <dbReference type="NCBI Taxonomy" id="1510841"/>
    <lineage>
        <taxon>Bacteria</taxon>
        <taxon>Pseudomonadati</taxon>
        <taxon>Pseudomonadota</taxon>
        <taxon>Alphaproteobacteria</taxon>
        <taxon>Acetobacterales</taxon>
        <taxon>Acetobacteraceae</taxon>
        <taxon>Parasaccharibacter</taxon>
    </lineage>
</organism>
<dbReference type="PANTHER" id="PTHR46401:SF2">
    <property type="entry name" value="GLYCOSYLTRANSFERASE WBBK-RELATED"/>
    <property type="match status" value="1"/>
</dbReference>
<dbReference type="Proteomes" id="UP000027590">
    <property type="component" value="Unassembled WGS sequence"/>
</dbReference>
<dbReference type="AlphaFoldDB" id="A0A7U7G6C3"/>
<evidence type="ECO:0000313" key="5">
    <source>
        <dbReference type="Proteomes" id="UP000027590"/>
    </source>
</evidence>
<evidence type="ECO:0000259" key="3">
    <source>
        <dbReference type="Pfam" id="PF13439"/>
    </source>
</evidence>
<sequence>MSSHSSNSYHKSLPEIWFDGRNIGRQQGTGVHHYAINHNNILKEIGFDTAWLLENIENVPPQNSLLRLVKALFSKSPNISNRIKSDWGDAYLAHDLYRIAHVHYRYHKNLLRLNPKSPPEIMHWTYPLPLLMEGCRNIVTIHDLIPLTHPHLTRINPIRFSKLIKDLIENSVHFLTVSETVRQQMISLFSLPENRIETLYQPVEFDEKIRNSIKNAPQIAPENSFLFYGRVENRKNINRLLEAHALSGTKTPLIIIGPDGDDRPNCTPRSPSSRIIRLPWSNRLSLLRTLKEAKGLLFPSLAEGFGLPIIEAMSLGVPVLTSRGGATEEIAGNAALLCNATDTANLASTIAQLDSLPLAHRTSIIKYGRERATFFSKESYKKRIYSMRGYF</sequence>